<dbReference type="InterPro" id="IPR036291">
    <property type="entry name" value="NAD(P)-bd_dom_sf"/>
</dbReference>
<dbReference type="Proteomes" id="UP000219514">
    <property type="component" value="Unassembled WGS sequence"/>
</dbReference>
<evidence type="ECO:0000313" key="7">
    <source>
        <dbReference type="EMBL" id="SNX94752.1"/>
    </source>
</evidence>
<dbReference type="SUPFAM" id="SSF50129">
    <property type="entry name" value="GroES-like"/>
    <property type="match status" value="1"/>
</dbReference>
<evidence type="ECO:0000256" key="3">
    <source>
        <dbReference type="ARBA" id="ARBA00022723"/>
    </source>
</evidence>
<keyword evidence="5" id="KW-0560">Oxidoreductase</keyword>
<dbReference type="GO" id="GO:0016491">
    <property type="term" value="F:oxidoreductase activity"/>
    <property type="evidence" value="ECO:0007669"/>
    <property type="project" value="UniProtKB-KW"/>
</dbReference>
<dbReference type="InterPro" id="IPR020843">
    <property type="entry name" value="ER"/>
</dbReference>
<dbReference type="InterPro" id="IPR013154">
    <property type="entry name" value="ADH-like_N"/>
</dbReference>
<dbReference type="SMART" id="SM00829">
    <property type="entry name" value="PKS_ER"/>
    <property type="match status" value="1"/>
</dbReference>
<dbReference type="InterPro" id="IPR013149">
    <property type="entry name" value="ADH-like_C"/>
</dbReference>
<comment type="cofactor">
    <cofactor evidence="1">
        <name>Zn(2+)</name>
        <dbReference type="ChEBI" id="CHEBI:29105"/>
    </cofactor>
</comment>
<dbReference type="SUPFAM" id="SSF51735">
    <property type="entry name" value="NAD(P)-binding Rossmann-fold domains"/>
    <property type="match status" value="1"/>
</dbReference>
<evidence type="ECO:0000256" key="5">
    <source>
        <dbReference type="ARBA" id="ARBA00023002"/>
    </source>
</evidence>
<keyword evidence="8" id="KW-1185">Reference proteome</keyword>
<evidence type="ECO:0000313" key="8">
    <source>
        <dbReference type="Proteomes" id="UP000219514"/>
    </source>
</evidence>
<protein>
    <submittedName>
        <fullName evidence="7">D-arabinose 1-dehydrogenase, Zn-dependent alcohol dehydrogenase family</fullName>
    </submittedName>
</protein>
<feature type="domain" description="Enoyl reductase (ER)" evidence="6">
    <location>
        <begin position="14"/>
        <end position="333"/>
    </location>
</feature>
<dbReference type="Pfam" id="PF00107">
    <property type="entry name" value="ADH_zinc_N"/>
    <property type="match status" value="1"/>
</dbReference>
<comment type="similarity">
    <text evidence="2">Belongs to the zinc-containing alcohol dehydrogenase family.</text>
</comment>
<reference evidence="7 8" key="1">
    <citation type="submission" date="2017-09" db="EMBL/GenBank/DDBJ databases">
        <authorList>
            <person name="Ehlers B."/>
            <person name="Leendertz F.H."/>
        </authorList>
    </citation>
    <scope>NUCLEOTIDE SEQUENCE [LARGE SCALE GENOMIC DNA]</scope>
    <source>
        <strain evidence="7 8">DSM 46844</strain>
    </source>
</reference>
<dbReference type="AlphaFoldDB" id="A0A285E6P6"/>
<organism evidence="7 8">
    <name type="scientific">Geodermatophilus sabuli</name>
    <dbReference type="NCBI Taxonomy" id="1564158"/>
    <lineage>
        <taxon>Bacteria</taxon>
        <taxon>Bacillati</taxon>
        <taxon>Actinomycetota</taxon>
        <taxon>Actinomycetes</taxon>
        <taxon>Geodermatophilales</taxon>
        <taxon>Geodermatophilaceae</taxon>
        <taxon>Geodermatophilus</taxon>
    </lineage>
</organism>
<dbReference type="EMBL" id="OBDO01000001">
    <property type="protein sequence ID" value="SNX94752.1"/>
    <property type="molecule type" value="Genomic_DNA"/>
</dbReference>
<dbReference type="PANTHER" id="PTHR43350:SF17">
    <property type="entry name" value="NAD-DEPENDENT ALCOHOL DEHYDROGENASE"/>
    <property type="match status" value="1"/>
</dbReference>
<evidence type="ECO:0000259" key="6">
    <source>
        <dbReference type="SMART" id="SM00829"/>
    </source>
</evidence>
<evidence type="ECO:0000256" key="4">
    <source>
        <dbReference type="ARBA" id="ARBA00022833"/>
    </source>
</evidence>
<sequence>MVTPPTMRAVRVEAATGHVVVQSVRRPRPAAGQVLVRVAAAGLGRPDVELVAGRGGLRPDASGWRTLGREVAGVVAAPGAGVDGWPLGRRVALRSSVRMPRGRFALGVDQEGGWADYVVAPVESLVLLPDVVPFEQAAVLDVVATAWSALARTGGLRPGEAVGIWGVGGLGTHAVQVARLLGAAPIVAIDPRPEARQRALGLGADAALDPEDASFDADLRGVNGGRLLDVALHAAGSGAPQVLASLATDGRAVLLGGSAAGALGDVVDPWADGKCLLGHAGPLPEDVPLLLRLITHRRLDLSSSVTDVLPLEEAPAALERLVADDGRTVRVVLRPGAAPALPGTG</sequence>
<dbReference type="InterPro" id="IPR011032">
    <property type="entry name" value="GroES-like_sf"/>
</dbReference>
<dbReference type="Pfam" id="PF08240">
    <property type="entry name" value="ADH_N"/>
    <property type="match status" value="1"/>
</dbReference>
<evidence type="ECO:0000256" key="2">
    <source>
        <dbReference type="ARBA" id="ARBA00008072"/>
    </source>
</evidence>
<accession>A0A285E6P6</accession>
<gene>
    <name evidence="7" type="ORF">SAMN06893097_101549</name>
</gene>
<dbReference type="PANTHER" id="PTHR43350">
    <property type="entry name" value="NAD-DEPENDENT ALCOHOL DEHYDROGENASE"/>
    <property type="match status" value="1"/>
</dbReference>
<keyword evidence="3" id="KW-0479">Metal-binding</keyword>
<name>A0A285E6P6_9ACTN</name>
<dbReference type="Gene3D" id="3.90.180.10">
    <property type="entry name" value="Medium-chain alcohol dehydrogenases, catalytic domain"/>
    <property type="match status" value="1"/>
</dbReference>
<proteinExistence type="inferred from homology"/>
<dbReference type="GO" id="GO:0046872">
    <property type="term" value="F:metal ion binding"/>
    <property type="evidence" value="ECO:0007669"/>
    <property type="project" value="UniProtKB-KW"/>
</dbReference>
<evidence type="ECO:0000256" key="1">
    <source>
        <dbReference type="ARBA" id="ARBA00001947"/>
    </source>
</evidence>
<keyword evidence="4" id="KW-0862">Zinc</keyword>